<reference evidence="1 2" key="1">
    <citation type="submission" date="2010-08" db="EMBL/GenBank/DDBJ databases">
        <title>The draft genome of Desulfovibrio fructosovorans JJ.</title>
        <authorList>
            <consortium name="US DOE Joint Genome Institute (JGI-PGF)"/>
            <person name="Lucas S."/>
            <person name="Copeland A."/>
            <person name="Lapidus A."/>
            <person name="Cheng J.-F."/>
            <person name="Bruce D."/>
            <person name="Goodwin L."/>
            <person name="Pitluck S."/>
            <person name="Land M.L."/>
            <person name="Hauser L."/>
            <person name="Chang Y.-J."/>
            <person name="Jeffries C."/>
            <person name="Wall J.D."/>
            <person name="Stahl D.A."/>
            <person name="Arkin A.P."/>
            <person name="Dehal P."/>
            <person name="Stolyar S.M."/>
            <person name="Hazen T.C."/>
            <person name="Woyke T.J."/>
        </authorList>
    </citation>
    <scope>NUCLEOTIDE SEQUENCE [LARGE SCALE GENOMIC DNA]</scope>
    <source>
        <strain evidence="1 2">JJ</strain>
    </source>
</reference>
<comment type="caution">
    <text evidence="1">The sequence shown here is derived from an EMBL/GenBank/DDBJ whole genome shotgun (WGS) entry which is preliminary data.</text>
</comment>
<evidence type="ECO:0000313" key="2">
    <source>
        <dbReference type="Proteomes" id="UP000006250"/>
    </source>
</evidence>
<keyword evidence="2" id="KW-1185">Reference proteome</keyword>
<protein>
    <submittedName>
        <fullName evidence="1">Uncharacterized protein</fullName>
    </submittedName>
</protein>
<name>E1K1S2_SOLFR</name>
<dbReference type="EMBL" id="AECZ01000044">
    <property type="protein sequence ID" value="EFL49422.1"/>
    <property type="molecule type" value="Genomic_DNA"/>
</dbReference>
<proteinExistence type="predicted"/>
<accession>E1K1S2</accession>
<sequence length="87" mass="9612">MKVPLLNVPDASVGKTNDSWVLEATDIGEVPPMDILYPAGMLRVRRASELVLFAKGALPLLGIKGYHRKRHKEGESRFGAPTQTENR</sequence>
<dbReference type="AlphaFoldDB" id="E1K1S2"/>
<dbReference type="RefSeq" id="WP_005996631.1">
    <property type="nucleotide sequence ID" value="NZ_AECZ01000044.1"/>
</dbReference>
<organism evidence="1 2">
    <name type="scientific">Solidesulfovibrio fructosivorans JJ]</name>
    <dbReference type="NCBI Taxonomy" id="596151"/>
    <lineage>
        <taxon>Bacteria</taxon>
        <taxon>Pseudomonadati</taxon>
        <taxon>Thermodesulfobacteriota</taxon>
        <taxon>Desulfovibrionia</taxon>
        <taxon>Desulfovibrionales</taxon>
        <taxon>Desulfovibrionaceae</taxon>
        <taxon>Solidesulfovibrio</taxon>
    </lineage>
</organism>
<dbReference type="Proteomes" id="UP000006250">
    <property type="component" value="Unassembled WGS sequence"/>
</dbReference>
<evidence type="ECO:0000313" key="1">
    <source>
        <dbReference type="EMBL" id="EFL49422.1"/>
    </source>
</evidence>
<dbReference type="STRING" id="596151.DesfrDRAFT_3822"/>
<gene>
    <name evidence="1" type="ORF">DesfrDRAFT_3822</name>
</gene>